<sequence>MKQIRYEYLVDLVRFQKPKTIVEIGLARGVNSCAMMNVAPKDAHFIGYDVFDTMPPEWHKMVGNGKKVDSQQMIESKLKRFTNNITLVAGLTEDTLWNNPVDTDFTFIDGDHRIDAIRKDFEAINSKIYVFDDYYPDGIHSGFSIDEFGCNAIVEKLDNVIITSKTVKIPQVRLAVYIPDDELFTQVKEKVNL</sequence>
<dbReference type="EMBL" id="JAEPCM010000016">
    <property type="protein sequence ID" value="MCG7944954.1"/>
    <property type="molecule type" value="Genomic_DNA"/>
</dbReference>
<evidence type="ECO:0000313" key="1">
    <source>
        <dbReference type="EMBL" id="MCG7944954.1"/>
    </source>
</evidence>
<dbReference type="GO" id="GO:0008168">
    <property type="term" value="F:methyltransferase activity"/>
    <property type="evidence" value="ECO:0007669"/>
    <property type="project" value="UniProtKB-KW"/>
</dbReference>
<dbReference type="Gene3D" id="3.40.50.150">
    <property type="entry name" value="Vaccinia Virus protein VP39"/>
    <property type="match status" value="1"/>
</dbReference>
<dbReference type="Proteomes" id="UP000886667">
    <property type="component" value="Unassembled WGS sequence"/>
</dbReference>
<comment type="caution">
    <text evidence="1">The sequence shown here is derived from an EMBL/GenBank/DDBJ whole genome shotgun (WGS) entry which is preliminary data.</text>
</comment>
<protein>
    <submittedName>
        <fullName evidence="1">Class I SAM-dependent methyltransferase</fullName>
    </submittedName>
</protein>
<keyword evidence="1" id="KW-0808">Transferase</keyword>
<proteinExistence type="predicted"/>
<organism evidence="1 2">
    <name type="scientific">Candidatus Thiodiazotropha taylori</name>
    <dbReference type="NCBI Taxonomy" id="2792791"/>
    <lineage>
        <taxon>Bacteria</taxon>
        <taxon>Pseudomonadati</taxon>
        <taxon>Pseudomonadota</taxon>
        <taxon>Gammaproteobacteria</taxon>
        <taxon>Chromatiales</taxon>
        <taxon>Sedimenticolaceae</taxon>
        <taxon>Candidatus Thiodiazotropha</taxon>
    </lineage>
</organism>
<keyword evidence="1" id="KW-0489">Methyltransferase</keyword>
<evidence type="ECO:0000313" key="2">
    <source>
        <dbReference type="Proteomes" id="UP000886667"/>
    </source>
</evidence>
<gene>
    <name evidence="1" type="ORF">JAZ07_01255</name>
</gene>
<dbReference type="SUPFAM" id="SSF53335">
    <property type="entry name" value="S-adenosyl-L-methionine-dependent methyltransferases"/>
    <property type="match status" value="1"/>
</dbReference>
<name>A0A9E4K9H3_9GAMM</name>
<accession>A0A9E4K9H3</accession>
<dbReference type="GO" id="GO:0032259">
    <property type="term" value="P:methylation"/>
    <property type="evidence" value="ECO:0007669"/>
    <property type="project" value="UniProtKB-KW"/>
</dbReference>
<dbReference type="AlphaFoldDB" id="A0A9E4K9H3"/>
<dbReference type="Pfam" id="PF13578">
    <property type="entry name" value="Methyltransf_24"/>
    <property type="match status" value="1"/>
</dbReference>
<dbReference type="InterPro" id="IPR029063">
    <property type="entry name" value="SAM-dependent_MTases_sf"/>
</dbReference>
<reference evidence="1" key="1">
    <citation type="journal article" date="2021" name="Proc. Natl. Acad. Sci. U.S.A.">
        <title>Global biogeography of chemosynthetic symbionts reveals both localized and globally distributed symbiont groups. .</title>
        <authorList>
            <person name="Osvatic J.T."/>
            <person name="Wilkins L.G.E."/>
            <person name="Leibrecht L."/>
            <person name="Leray M."/>
            <person name="Zauner S."/>
            <person name="Polzin J."/>
            <person name="Camacho Y."/>
            <person name="Gros O."/>
            <person name="van Gils J.A."/>
            <person name="Eisen J.A."/>
            <person name="Petersen J.M."/>
            <person name="Yuen B."/>
        </authorList>
    </citation>
    <scope>NUCLEOTIDE SEQUENCE</scope>
    <source>
        <strain evidence="1">MAGclacostrist064TRANS</strain>
    </source>
</reference>